<dbReference type="Gene3D" id="2.170.270.10">
    <property type="entry name" value="SET domain"/>
    <property type="match status" value="1"/>
</dbReference>
<comment type="caution">
    <text evidence="2">The sequence shown here is derived from an EMBL/GenBank/DDBJ whole genome shotgun (WGS) entry which is preliminary data.</text>
</comment>
<feature type="domain" description="SET" evidence="1">
    <location>
        <begin position="184"/>
        <end position="328"/>
    </location>
</feature>
<protein>
    <submittedName>
        <fullName evidence="2">Set protein 5</fullName>
    </submittedName>
</protein>
<dbReference type="InterPro" id="IPR053185">
    <property type="entry name" value="SET_domain_protein"/>
</dbReference>
<organism evidence="2 3">
    <name type="scientific">Fusarium langsethiae</name>
    <dbReference type="NCBI Taxonomy" id="179993"/>
    <lineage>
        <taxon>Eukaryota</taxon>
        <taxon>Fungi</taxon>
        <taxon>Dikarya</taxon>
        <taxon>Ascomycota</taxon>
        <taxon>Pezizomycotina</taxon>
        <taxon>Sordariomycetes</taxon>
        <taxon>Hypocreomycetidae</taxon>
        <taxon>Hypocreales</taxon>
        <taxon>Nectriaceae</taxon>
        <taxon>Fusarium</taxon>
    </lineage>
</organism>
<dbReference type="PANTHER" id="PTHR47332:SF4">
    <property type="entry name" value="SET DOMAIN-CONTAINING PROTEIN 5"/>
    <property type="match status" value="1"/>
</dbReference>
<proteinExistence type="predicted"/>
<evidence type="ECO:0000259" key="1">
    <source>
        <dbReference type="PROSITE" id="PS50280"/>
    </source>
</evidence>
<dbReference type="PANTHER" id="PTHR47332">
    <property type="entry name" value="SET DOMAIN-CONTAINING PROTEIN 5"/>
    <property type="match status" value="1"/>
</dbReference>
<dbReference type="Proteomes" id="UP000037904">
    <property type="component" value="Unassembled WGS sequence"/>
</dbReference>
<dbReference type="EMBL" id="JXCE01000094">
    <property type="protein sequence ID" value="KPA41503.1"/>
    <property type="molecule type" value="Genomic_DNA"/>
</dbReference>
<dbReference type="InterPro" id="IPR001214">
    <property type="entry name" value="SET_dom"/>
</dbReference>
<sequence length="364" mass="40292">MDERDGLPPGEPALTPVSALMATGNTLTIDLPLDEQLKENCDRIIAGNNQEIKSTNNHQKPKITTLITSRKVLVTQQNGLLENQPHSSIDAVVIEYGGTSGSDLDSTSDLEFSSDDEDCEHETTEDFVPKVTNHCDPLNKNGIDTCDLGAGDMHTPDAHEYIQTKIASLPLKPTETTTVIFENEYFQVKRSPLAGWGAFAVRELKEGDQILVEKPLFTATNLTLFDEFANLSKPLRDVAYSLHANSNLKAGYPVESLIWKTNAFSTANPLTGYYRDEAGLFPIASRFNHACEPMNSVNWYYHYTDGTLEMTVQAKSIEAGQELTISYDALSPVALYDRYGFQCSCGGCPGLSDQELAEREEYQW</sequence>
<keyword evidence="3" id="KW-1185">Reference proteome</keyword>
<reference evidence="2 3" key="1">
    <citation type="submission" date="2015-04" db="EMBL/GenBank/DDBJ databases">
        <title>The draft genome sequence of Fusarium langsethiae, a T-2/HT-2 mycotoxin producer.</title>
        <authorList>
            <person name="Lysoe E."/>
            <person name="Divon H.H."/>
            <person name="Terzi V."/>
            <person name="Orru L."/>
            <person name="Lamontanara A."/>
            <person name="Kolseth A.-K."/>
            <person name="Frandsen R.J."/>
            <person name="Nielsen K."/>
            <person name="Thrane U."/>
        </authorList>
    </citation>
    <scope>NUCLEOTIDE SEQUENCE [LARGE SCALE GENOMIC DNA]</scope>
    <source>
        <strain evidence="2 3">Fl201059</strain>
    </source>
</reference>
<dbReference type="InterPro" id="IPR046341">
    <property type="entry name" value="SET_dom_sf"/>
</dbReference>
<dbReference type="SUPFAM" id="SSF82199">
    <property type="entry name" value="SET domain"/>
    <property type="match status" value="1"/>
</dbReference>
<gene>
    <name evidence="2" type="ORF">FLAG1_05594</name>
</gene>
<accession>A0A0M9EX11</accession>
<evidence type="ECO:0000313" key="3">
    <source>
        <dbReference type="Proteomes" id="UP000037904"/>
    </source>
</evidence>
<dbReference type="CDD" id="cd20071">
    <property type="entry name" value="SET_SMYD"/>
    <property type="match status" value="1"/>
</dbReference>
<evidence type="ECO:0000313" key="2">
    <source>
        <dbReference type="EMBL" id="KPA41503.1"/>
    </source>
</evidence>
<name>A0A0M9EX11_FUSLA</name>
<dbReference type="OrthoDB" id="3180714at2759"/>
<dbReference type="PROSITE" id="PS50280">
    <property type="entry name" value="SET"/>
    <property type="match status" value="1"/>
</dbReference>
<dbReference type="Pfam" id="PF00856">
    <property type="entry name" value="SET"/>
    <property type="match status" value="1"/>
</dbReference>
<dbReference type="AlphaFoldDB" id="A0A0M9EX11"/>